<protein>
    <submittedName>
        <fullName evidence="1">Uncharacterized protein</fullName>
    </submittedName>
</protein>
<evidence type="ECO:0000313" key="1">
    <source>
        <dbReference type="EMBL" id="KUL26613.1"/>
    </source>
</evidence>
<sequence length="196" mass="20996">MVWREYLSGRKQTDIAADFDISQQRVSQIISEVRATVGDRDRSVMAMMDMERLTFLMDAQMPAAMKGDVGASRVVLAALARRAKMLGLDAAEPLRVTLERDTNVAGDLVSEALVAALGAVELTQEERVAALTAAQAVLLGEPVPEPVSASAAVVEESDPRAAMERKLRDLTADEDIDVDALLAEVDDEEEGGAGGR</sequence>
<dbReference type="Gene3D" id="1.10.10.60">
    <property type="entry name" value="Homeodomain-like"/>
    <property type="match status" value="1"/>
</dbReference>
<dbReference type="AlphaFoldDB" id="A0A101JH15"/>
<proteinExistence type="predicted"/>
<name>A0A101JH15_9ACTN</name>
<evidence type="ECO:0000313" key="2">
    <source>
        <dbReference type="Proteomes" id="UP000053923"/>
    </source>
</evidence>
<gene>
    <name evidence="1" type="ORF">ADL12_32155</name>
</gene>
<dbReference type="Proteomes" id="UP000053923">
    <property type="component" value="Unassembled WGS sequence"/>
</dbReference>
<accession>A0A101JH15</accession>
<dbReference type="EMBL" id="LLZG01000361">
    <property type="protein sequence ID" value="KUL26613.1"/>
    <property type="molecule type" value="Genomic_DNA"/>
</dbReference>
<keyword evidence="2" id="KW-1185">Reference proteome</keyword>
<reference evidence="1" key="1">
    <citation type="submission" date="2015-10" db="EMBL/GenBank/DDBJ databases">
        <authorList>
            <person name="Gilbert D.G."/>
        </authorList>
    </citation>
    <scope>NUCLEOTIDE SEQUENCE [LARGE SCALE GENOMIC DNA]</scope>
    <source>
        <strain evidence="1">NRRL 3151</strain>
    </source>
</reference>
<comment type="caution">
    <text evidence="1">The sequence shown here is derived from an EMBL/GenBank/DDBJ whole genome shotgun (WGS) entry which is preliminary data.</text>
</comment>
<organism evidence="1 2">
    <name type="scientific">Streptomyces regalis</name>
    <dbReference type="NCBI Taxonomy" id="68262"/>
    <lineage>
        <taxon>Bacteria</taxon>
        <taxon>Bacillati</taxon>
        <taxon>Actinomycetota</taxon>
        <taxon>Actinomycetes</taxon>
        <taxon>Kitasatosporales</taxon>
        <taxon>Streptomycetaceae</taxon>
        <taxon>Streptomyces</taxon>
    </lineage>
</organism>